<evidence type="ECO:0000256" key="2">
    <source>
        <dbReference type="ARBA" id="ARBA00004653"/>
    </source>
</evidence>
<dbReference type="EMBL" id="JAPEVG010000064">
    <property type="protein sequence ID" value="KAJ8488330.1"/>
    <property type="molecule type" value="Genomic_DNA"/>
</dbReference>
<evidence type="ECO:0000256" key="9">
    <source>
        <dbReference type="ARBA" id="ARBA00023136"/>
    </source>
</evidence>
<dbReference type="PANTHER" id="PTHR47549:SF2">
    <property type="entry name" value="GOLGI APPARATUS MEMBRANE PROTEIN TVP38"/>
    <property type="match status" value="1"/>
</dbReference>
<feature type="region of interest" description="Disordered" evidence="10">
    <location>
        <begin position="179"/>
        <end position="200"/>
    </location>
</feature>
<gene>
    <name evidence="13" type="ORF">ONZ51_g3637</name>
</gene>
<evidence type="ECO:0000256" key="1">
    <source>
        <dbReference type="ARBA" id="ARBA00002978"/>
    </source>
</evidence>
<feature type="compositionally biased region" description="Low complexity" evidence="10">
    <location>
        <begin position="278"/>
        <end position="307"/>
    </location>
</feature>
<dbReference type="InterPro" id="IPR032816">
    <property type="entry name" value="VTT_dom"/>
</dbReference>
<evidence type="ECO:0000256" key="8">
    <source>
        <dbReference type="ARBA" id="ARBA00023034"/>
    </source>
</evidence>
<feature type="compositionally biased region" description="Basic and acidic residues" evidence="10">
    <location>
        <begin position="325"/>
        <end position="359"/>
    </location>
</feature>
<dbReference type="GO" id="GO:0000139">
    <property type="term" value="C:Golgi membrane"/>
    <property type="evidence" value="ECO:0007669"/>
    <property type="project" value="UniProtKB-SubCell"/>
</dbReference>
<evidence type="ECO:0000256" key="7">
    <source>
        <dbReference type="ARBA" id="ARBA00022989"/>
    </source>
</evidence>
<organism evidence="13 14">
    <name type="scientific">Trametes cubensis</name>
    <dbReference type="NCBI Taxonomy" id="1111947"/>
    <lineage>
        <taxon>Eukaryota</taxon>
        <taxon>Fungi</taxon>
        <taxon>Dikarya</taxon>
        <taxon>Basidiomycota</taxon>
        <taxon>Agaricomycotina</taxon>
        <taxon>Agaricomycetes</taxon>
        <taxon>Polyporales</taxon>
        <taxon>Polyporaceae</taxon>
        <taxon>Trametes</taxon>
    </lineage>
</organism>
<accession>A0AAD7TYE9</accession>
<comment type="similarity">
    <text evidence="3">Belongs to the TVP38/TMEM64 family.</text>
</comment>
<sequence length="359" mass="38660">MFVMSFPPLFGQEIVAILCGDVWGLGIGFGIVAAGTVLGELGNFYAFRWCCTARGKKFERDRLTYALYAQVTREGGLVVPAVMRLSFIPSHFLTAIFSTCGMNVWVFLVAATLSLPKQLATVFIGAAQSDGKDTPVTRAIKAVVVLATTVMTYLAMRYINRKVDEVKVRVVYARRKARQARALERPPDGPTDSTLSLPPEGAAAELRDIPLDDLPAYDEEPRAQSQSTSKSKRKSKGIARTILHMPRPQRAVSRESFAADTHRPQRLRAFLHGRGAADGRAAGAGASGSGNAAAASVASSGDSSRGSGVDEEEDAWESKGGASARDVEVIEFGGRESALRARKHTGDFPADRREGRGDR</sequence>
<dbReference type="AlphaFoldDB" id="A0AAD7TYE9"/>
<evidence type="ECO:0000313" key="13">
    <source>
        <dbReference type="EMBL" id="KAJ8488330.1"/>
    </source>
</evidence>
<keyword evidence="6 11" id="KW-0812">Transmembrane</keyword>
<evidence type="ECO:0000256" key="5">
    <source>
        <dbReference type="ARBA" id="ARBA00020673"/>
    </source>
</evidence>
<evidence type="ECO:0000256" key="11">
    <source>
        <dbReference type="SAM" id="Phobius"/>
    </source>
</evidence>
<evidence type="ECO:0000313" key="14">
    <source>
        <dbReference type="Proteomes" id="UP001215151"/>
    </source>
</evidence>
<dbReference type="Pfam" id="PF09335">
    <property type="entry name" value="VTT_dom"/>
    <property type="match status" value="1"/>
</dbReference>
<dbReference type="PANTHER" id="PTHR47549">
    <property type="entry name" value="GOLGI APPARATUS MEMBRANE PROTEIN TVP38-RELATED"/>
    <property type="match status" value="1"/>
</dbReference>
<comment type="caution">
    <text evidence="13">The sequence shown here is derived from an EMBL/GenBank/DDBJ whole genome shotgun (WGS) entry which is preliminary data.</text>
</comment>
<dbReference type="InterPro" id="IPR051076">
    <property type="entry name" value="Golgi_membrane_TVP38/TMEM64"/>
</dbReference>
<keyword evidence="7 11" id="KW-1133">Transmembrane helix</keyword>
<feature type="transmembrane region" description="Helical" evidence="11">
    <location>
        <begin position="14"/>
        <end position="38"/>
    </location>
</feature>
<feature type="region of interest" description="Disordered" evidence="10">
    <location>
        <begin position="220"/>
        <end position="263"/>
    </location>
</feature>
<feature type="domain" description="VTT" evidence="12">
    <location>
        <begin position="12"/>
        <end position="126"/>
    </location>
</feature>
<dbReference type="Proteomes" id="UP001215151">
    <property type="component" value="Unassembled WGS sequence"/>
</dbReference>
<evidence type="ECO:0000256" key="3">
    <source>
        <dbReference type="ARBA" id="ARBA00008640"/>
    </source>
</evidence>
<evidence type="ECO:0000256" key="6">
    <source>
        <dbReference type="ARBA" id="ARBA00022692"/>
    </source>
</evidence>
<comment type="subcellular location">
    <subcellularLocation>
        <location evidence="2">Golgi apparatus membrane</location>
        <topology evidence="2">Multi-pass membrane protein</topology>
    </subcellularLocation>
</comment>
<keyword evidence="14" id="KW-1185">Reference proteome</keyword>
<evidence type="ECO:0000256" key="10">
    <source>
        <dbReference type="SAM" id="MobiDB-lite"/>
    </source>
</evidence>
<comment type="function">
    <text evidence="1">Golgi membrane protein involved in vesicular trafficking and spindle migration.</text>
</comment>
<protein>
    <recommendedName>
        <fullName evidence="4">Golgi apparatus membrane protein TVP38</fullName>
    </recommendedName>
    <alternativeName>
        <fullName evidence="5">Golgi apparatus membrane protein tvp38</fullName>
    </alternativeName>
</protein>
<keyword evidence="9 11" id="KW-0472">Membrane</keyword>
<reference evidence="13" key="1">
    <citation type="submission" date="2022-11" db="EMBL/GenBank/DDBJ databases">
        <title>Genome Sequence of Cubamyces cubensis.</title>
        <authorList>
            <person name="Buettner E."/>
        </authorList>
    </citation>
    <scope>NUCLEOTIDE SEQUENCE</scope>
    <source>
        <strain evidence="13">MPL-01</strain>
    </source>
</reference>
<name>A0AAD7TYE9_9APHY</name>
<feature type="region of interest" description="Disordered" evidence="10">
    <location>
        <begin position="278"/>
        <end position="359"/>
    </location>
</feature>
<feature type="transmembrane region" description="Helical" evidence="11">
    <location>
        <begin position="92"/>
        <end position="113"/>
    </location>
</feature>
<feature type="transmembrane region" description="Helical" evidence="11">
    <location>
        <begin position="139"/>
        <end position="159"/>
    </location>
</feature>
<evidence type="ECO:0000256" key="4">
    <source>
        <dbReference type="ARBA" id="ARBA00013533"/>
    </source>
</evidence>
<evidence type="ECO:0000259" key="12">
    <source>
        <dbReference type="Pfam" id="PF09335"/>
    </source>
</evidence>
<proteinExistence type="inferred from homology"/>
<keyword evidence="8" id="KW-0333">Golgi apparatus</keyword>